<reference evidence="1" key="1">
    <citation type="submission" date="2018-09" db="EMBL/GenBank/DDBJ databases">
        <title>A genomic encyclopedia of anaerobic methanotrophic archaea.</title>
        <authorList>
            <person name="Skennerton C.T."/>
            <person name="Chadwick G.L."/>
            <person name="Laso-Perez R."/>
            <person name="Leu A.O."/>
            <person name="Speth D.R."/>
            <person name="Yu H."/>
            <person name="Morgan-Lang C."/>
            <person name="Hatzenpichler R."/>
            <person name="Goudeau D."/>
            <person name="Malmstrom R."/>
            <person name="Woyke T."/>
            <person name="Hallam S."/>
            <person name="Tyson G.W."/>
            <person name="Wegener G."/>
            <person name="Boetius A."/>
            <person name="Orphan V.J."/>
        </authorList>
    </citation>
    <scope>NUCLEOTIDE SEQUENCE</scope>
    <source>
        <strain evidence="1">CONS3730D10UFb2</strain>
    </source>
</reference>
<organism evidence="1 2">
    <name type="scientific">Candidatus Methanomarinus sp</name>
    <dbReference type="NCBI Taxonomy" id="3386244"/>
    <lineage>
        <taxon>Archaea</taxon>
        <taxon>Methanobacteriati</taxon>
        <taxon>Methanobacteriota</taxon>
        <taxon>Stenosarchaea group</taxon>
        <taxon>Methanomicrobia</taxon>
        <taxon>Methanosarcinales</taxon>
        <taxon>ANME-2 cluster</taxon>
        <taxon>Candidatus Methanocomedenaceae</taxon>
        <taxon>Candidatus Methanomarinus</taxon>
    </lineage>
</organism>
<gene>
    <name evidence="1" type="ORF">C5S46_03895</name>
</gene>
<accession>A0AC61SB61</accession>
<dbReference type="Proteomes" id="UP000315423">
    <property type="component" value="Unassembled WGS sequence"/>
</dbReference>
<protein>
    <submittedName>
        <fullName evidence="1">Uncharacterized protein</fullName>
    </submittedName>
</protein>
<comment type="caution">
    <text evidence="1">The sequence shown here is derived from an EMBL/GenBank/DDBJ whole genome shotgun (WGS) entry which is preliminary data.</text>
</comment>
<evidence type="ECO:0000313" key="2">
    <source>
        <dbReference type="Proteomes" id="UP000315423"/>
    </source>
</evidence>
<dbReference type="EMBL" id="QYBA01000126">
    <property type="protein sequence ID" value="TKY91817.1"/>
    <property type="molecule type" value="Genomic_DNA"/>
</dbReference>
<name>A0AC61SB61_9EURY</name>
<proteinExistence type="predicted"/>
<evidence type="ECO:0000313" key="1">
    <source>
        <dbReference type="EMBL" id="TKY91817.1"/>
    </source>
</evidence>
<sequence>MPVNWYSTACKFTTQNFNWLVGDIEKFKKKSEDSLSQEFLDSLNFCGFEIEPYESQILAISGALASFILLLIVDVFLFSFSVFGSMTIAVIIMITVLIPVTVLFYLSEYPKIQAKFIKIRSLGDIPEILSYIVMSMKLVSNMELAISFAAENSSRPLASDLRKLIWDMHVRVYSSMDDALIAFANQWGRNSEYFKRALHLVKSSTNEPDEAQRVITLNKSLDIVLEGTRKMMEGFAVRLKTPTYILYSIFILIPLALVALLPALTIVGVHIEPVILILIYDLILPIITFAYAQYILLQRPATFPPPRIPDEHPRLANIRYRKNLVMVVSLIVAVCISASGFVWLSLGNPGGIISTGAMDGYISVFFPFIWGITAFITIYALGVYTPYKNIRDEIKEIESQFADALFVLGRRITEGRSPEWAFMQTAQTMKGSLIGETFEDVARNLSILRTTLIGAIFDKEYGAFRNIYSERVHTTMHLFTKSVYKSHTAAGIAIVKLADHLKELQEVEENIKRSLYDVTSTMRSTAILFAPLIGGITLALSEVIQKILENIAHEASKLPGDIGMGAIMEDVGSGMEQSISPDVFMFSIGFYMIILVVILVRFAGGIEYGEDKAQFMYDLGSVLPVSILVFSLSVVVSRILFAGIV</sequence>